<reference evidence="2" key="1">
    <citation type="journal article" date="2013" name="BMC Genomics">
        <title>A deep insight into the sialotranscriptome of the mosquito, Psorophora albipes.</title>
        <authorList>
            <person name="Chagas A.C."/>
            <person name="Calvo E."/>
            <person name="Rios-Velasquez C.M."/>
            <person name="Pessoa F.A."/>
            <person name="Medeiros J.F."/>
            <person name="Ribeiro J.M."/>
        </authorList>
    </citation>
    <scope>NUCLEOTIDE SEQUENCE</scope>
</reference>
<dbReference type="Gene3D" id="3.40.630.30">
    <property type="match status" value="1"/>
</dbReference>
<name>T1E2B1_9DIPT</name>
<protein>
    <recommendedName>
        <fullName evidence="1">N-acetyltransferase domain-containing protein</fullName>
    </recommendedName>
</protein>
<dbReference type="CDD" id="cd04301">
    <property type="entry name" value="NAT_SF"/>
    <property type="match status" value="1"/>
</dbReference>
<dbReference type="InterPro" id="IPR016181">
    <property type="entry name" value="Acyl_CoA_acyltransferase"/>
</dbReference>
<dbReference type="EMBL" id="GALA01000894">
    <property type="protein sequence ID" value="JAA93958.1"/>
    <property type="molecule type" value="mRNA"/>
</dbReference>
<accession>T1E2B1</accession>
<dbReference type="PROSITE" id="PS51186">
    <property type="entry name" value="GNAT"/>
    <property type="match status" value="1"/>
</dbReference>
<dbReference type="Pfam" id="PF00583">
    <property type="entry name" value="Acetyltransf_1"/>
    <property type="match status" value="1"/>
</dbReference>
<feature type="domain" description="N-acetyltransferase" evidence="1">
    <location>
        <begin position="76"/>
        <end position="220"/>
    </location>
</feature>
<dbReference type="GO" id="GO:0008080">
    <property type="term" value="F:N-acetyltransferase activity"/>
    <property type="evidence" value="ECO:0007669"/>
    <property type="project" value="TreeGrafter"/>
</dbReference>
<dbReference type="PANTHER" id="PTHR20905:SF32">
    <property type="entry name" value="ARYLALKYLAMINE N-ACETYLTRANSFERASE-LIKE 7, ISOFORM A"/>
    <property type="match status" value="1"/>
</dbReference>
<proteinExistence type="evidence at transcript level"/>
<evidence type="ECO:0000259" key="1">
    <source>
        <dbReference type="PROSITE" id="PS51186"/>
    </source>
</evidence>
<organism evidence="2">
    <name type="scientific">Psorophora albipes</name>
    <dbReference type="NCBI Taxonomy" id="869069"/>
    <lineage>
        <taxon>Eukaryota</taxon>
        <taxon>Metazoa</taxon>
        <taxon>Ecdysozoa</taxon>
        <taxon>Arthropoda</taxon>
        <taxon>Hexapoda</taxon>
        <taxon>Insecta</taxon>
        <taxon>Pterygota</taxon>
        <taxon>Neoptera</taxon>
        <taxon>Endopterygota</taxon>
        <taxon>Diptera</taxon>
        <taxon>Nematocera</taxon>
        <taxon>Culicoidea</taxon>
        <taxon>Culicidae</taxon>
        <taxon>Culicinae</taxon>
        <taxon>Aedini</taxon>
        <taxon>Psorophora</taxon>
    </lineage>
</organism>
<dbReference type="SUPFAM" id="SSF55729">
    <property type="entry name" value="Acyl-CoA N-acyltransferases (Nat)"/>
    <property type="match status" value="1"/>
</dbReference>
<dbReference type="PANTHER" id="PTHR20905">
    <property type="entry name" value="N-ACETYLTRANSFERASE-RELATED"/>
    <property type="match status" value="1"/>
</dbReference>
<evidence type="ECO:0000313" key="2">
    <source>
        <dbReference type="EMBL" id="JAA93958.1"/>
    </source>
</evidence>
<dbReference type="InterPro" id="IPR000182">
    <property type="entry name" value="GNAT_dom"/>
</dbReference>
<sequence>MGSWRRPVEIEHPRVWITFKARDLDSERLVNYRIQDLPLDRVQDAIGHMKRYFLHDEPMCSSVGLFQDSVGKQEYDEMWQAVAEQRVAVVCFREGCDDIVGLNMLTVVSKDSLEQHKFQSTALQTVYDACVALTTQAKMFERYGVDHYLAAWGLSVAPEYRGRGVATELLRARIPLCRAMGLRVSTTTFSHPGSQIPAAKVGFFDEIVVTYRQLEEQGYPFPGLEDKVCKLMTLVVD</sequence>
<dbReference type="AlphaFoldDB" id="T1E2B1"/>